<feature type="active site" description="Nucleophile" evidence="11">
    <location>
        <position position="190"/>
    </location>
</feature>
<dbReference type="InterPro" id="IPR050074">
    <property type="entry name" value="DHO_dehydrogenase"/>
</dbReference>
<feature type="binding site" evidence="11">
    <location>
        <position position="187"/>
    </location>
    <ligand>
        <name>substrate</name>
    </ligand>
</feature>
<organism evidence="13 14">
    <name type="scientific">Georgenia thermotolerans</name>
    <dbReference type="NCBI Taxonomy" id="527326"/>
    <lineage>
        <taxon>Bacteria</taxon>
        <taxon>Bacillati</taxon>
        <taxon>Actinomycetota</taxon>
        <taxon>Actinomycetes</taxon>
        <taxon>Micrococcales</taxon>
        <taxon>Bogoriellaceae</taxon>
        <taxon>Georgenia</taxon>
    </lineage>
</organism>
<feature type="binding site" evidence="11">
    <location>
        <position position="272"/>
    </location>
    <ligand>
        <name>FMN</name>
        <dbReference type="ChEBI" id="CHEBI:58210"/>
    </ligand>
</feature>
<dbReference type="GO" id="GO:0006207">
    <property type="term" value="P:'de novo' pyrimidine nucleobase biosynthetic process"/>
    <property type="evidence" value="ECO:0007669"/>
    <property type="project" value="UniProtKB-UniRule"/>
</dbReference>
<keyword evidence="7 11" id="KW-0665">Pyrimidine biosynthesis</keyword>
<sequence>MYPLLFRAVAVRLDPETAHRLAMGLIRTVSRVPVLSDAVRATLGRRPAAPVAAQADGGPFARPVPGRLGLAAGMDKDADTVLGMDMLGFGFVEVGTVTARAQPGNERPRLWRHVDLRALRNRMGFNNRGAAAAGEELRRLRATRRGRAVVVGANIGKSKVTPLAEAVDDYVTSARAVARWADYLVVNVSSPNTPGLRDLQAVDALRPILAAVRAAADEAAGRHVPLLVKIAPDLADGDLDAVADLAVELGLDGVVATNTTIAHDLGPGGLSGEPLRDRALAVVRRLRERLGQGPVIIGVGGISSVADAEAMLDAGADLLQGYSAFVYQGPAWPGRINRALAASR</sequence>
<feature type="binding site" evidence="11">
    <location>
        <begin position="258"/>
        <end position="259"/>
    </location>
    <ligand>
        <name>substrate</name>
    </ligand>
</feature>
<dbReference type="EC" id="1.3.5.2" evidence="11"/>
<dbReference type="PANTHER" id="PTHR48109">
    <property type="entry name" value="DIHYDROOROTATE DEHYDROGENASE (QUINONE), MITOCHONDRIAL-RELATED"/>
    <property type="match status" value="1"/>
</dbReference>
<evidence type="ECO:0000313" key="13">
    <source>
        <dbReference type="EMBL" id="KAE8764443.1"/>
    </source>
</evidence>
<keyword evidence="8 11" id="KW-0560">Oxidoreductase</keyword>
<dbReference type="SUPFAM" id="SSF51395">
    <property type="entry name" value="FMN-linked oxidoreductases"/>
    <property type="match status" value="1"/>
</dbReference>
<evidence type="ECO:0000256" key="10">
    <source>
        <dbReference type="ARBA" id="ARBA00048639"/>
    </source>
</evidence>
<dbReference type="PROSITE" id="PS00912">
    <property type="entry name" value="DHODEHASE_2"/>
    <property type="match status" value="1"/>
</dbReference>
<dbReference type="PROSITE" id="PS00911">
    <property type="entry name" value="DHODEHASE_1"/>
    <property type="match status" value="1"/>
</dbReference>
<evidence type="ECO:0000256" key="11">
    <source>
        <dbReference type="HAMAP-Rule" id="MF_00225"/>
    </source>
</evidence>
<evidence type="ECO:0000256" key="6">
    <source>
        <dbReference type="ARBA" id="ARBA00022643"/>
    </source>
</evidence>
<feature type="binding site" evidence="11">
    <location>
        <begin position="72"/>
        <end position="76"/>
    </location>
    <ligand>
        <name>FMN</name>
        <dbReference type="ChEBI" id="CHEBI:58210"/>
    </ligand>
</feature>
<evidence type="ECO:0000256" key="8">
    <source>
        <dbReference type="ARBA" id="ARBA00023002"/>
    </source>
</evidence>
<feature type="binding site" evidence="11">
    <location>
        <position position="154"/>
    </location>
    <ligand>
        <name>FMN</name>
        <dbReference type="ChEBI" id="CHEBI:58210"/>
    </ligand>
</feature>
<reference evidence="13 14" key="1">
    <citation type="submission" date="2019-10" db="EMBL/GenBank/DDBJ databases">
        <title>Georgenia wutianyii sp. nov. and Georgenia yuyongxinii sp. nov. isolated from plateau pika (Ochotona curzoniae) in the Qinghai-Tibet plateau of China.</title>
        <authorList>
            <person name="Tian Z."/>
        </authorList>
    </citation>
    <scope>NUCLEOTIDE SEQUENCE [LARGE SCALE GENOMIC DNA]</scope>
    <source>
        <strain evidence="13 14">DSM 21501</strain>
    </source>
</reference>
<protein>
    <recommendedName>
        <fullName evidence="11">Dihydroorotate dehydrogenase (quinone)</fullName>
        <ecNumber evidence="11">1.3.5.2</ecNumber>
    </recommendedName>
    <alternativeName>
        <fullName evidence="11">DHOdehase</fullName>
        <shortName evidence="11">DHOD</shortName>
        <shortName evidence="11">DHODase</shortName>
    </alternativeName>
    <alternativeName>
        <fullName evidence="11">Dihydroorotate oxidase</fullName>
    </alternativeName>
</protein>
<feature type="binding site" evidence="11">
    <location>
        <begin position="322"/>
        <end position="323"/>
    </location>
    <ligand>
        <name>FMN</name>
        <dbReference type="ChEBI" id="CHEBI:58210"/>
    </ligand>
</feature>
<dbReference type="PANTHER" id="PTHR48109:SF4">
    <property type="entry name" value="DIHYDROOROTATE DEHYDROGENASE (QUINONE), MITOCHONDRIAL"/>
    <property type="match status" value="1"/>
</dbReference>
<dbReference type="InterPro" id="IPR005720">
    <property type="entry name" value="Dihydroorotate_DH_cat"/>
</dbReference>
<comment type="similarity">
    <text evidence="4 11">Belongs to the dihydroorotate dehydrogenase family. Type 2 subfamily.</text>
</comment>
<evidence type="ECO:0000256" key="9">
    <source>
        <dbReference type="ARBA" id="ARBA00023136"/>
    </source>
</evidence>
<feature type="binding site" evidence="11">
    <location>
        <position position="301"/>
    </location>
    <ligand>
        <name>FMN</name>
        <dbReference type="ChEBI" id="CHEBI:58210"/>
    </ligand>
</feature>
<dbReference type="NCBIfam" id="TIGR01036">
    <property type="entry name" value="pyrD_sub2"/>
    <property type="match status" value="1"/>
</dbReference>
<comment type="caution">
    <text evidence="13">The sequence shown here is derived from an EMBL/GenBank/DDBJ whole genome shotgun (WGS) entry which is preliminary data.</text>
</comment>
<dbReference type="UniPathway" id="UPA00070">
    <property type="reaction ID" value="UER00946"/>
</dbReference>
<dbReference type="GO" id="GO:0005737">
    <property type="term" value="C:cytoplasm"/>
    <property type="evidence" value="ECO:0007669"/>
    <property type="project" value="InterPro"/>
</dbReference>
<gene>
    <name evidence="11" type="primary">pyrD</name>
    <name evidence="13" type="ORF">GB883_08850</name>
</gene>
<dbReference type="InterPro" id="IPR013785">
    <property type="entry name" value="Aldolase_TIM"/>
</dbReference>
<accession>A0A7J5URE7</accession>
<dbReference type="GO" id="GO:0106430">
    <property type="term" value="F:dihydroorotate dehydrogenase (quinone) activity"/>
    <property type="evidence" value="ECO:0007669"/>
    <property type="project" value="UniProtKB-EC"/>
</dbReference>
<dbReference type="CDD" id="cd04738">
    <property type="entry name" value="DHOD_2_like"/>
    <property type="match status" value="1"/>
</dbReference>
<feature type="binding site" evidence="11">
    <location>
        <position position="96"/>
    </location>
    <ligand>
        <name>FMN</name>
        <dbReference type="ChEBI" id="CHEBI:58210"/>
    </ligand>
</feature>
<evidence type="ECO:0000256" key="3">
    <source>
        <dbReference type="ARBA" id="ARBA00005161"/>
    </source>
</evidence>
<evidence type="ECO:0000256" key="4">
    <source>
        <dbReference type="ARBA" id="ARBA00005359"/>
    </source>
</evidence>
<feature type="binding site" evidence="11">
    <location>
        <position position="192"/>
    </location>
    <ligand>
        <name>substrate</name>
    </ligand>
</feature>
<keyword evidence="6 11" id="KW-0288">FMN</keyword>
<dbReference type="InterPro" id="IPR005719">
    <property type="entry name" value="Dihydroorotate_DH_2"/>
</dbReference>
<dbReference type="OrthoDB" id="9802377at2"/>
<keyword evidence="9 11" id="KW-0472">Membrane</keyword>
<feature type="binding site" evidence="11">
    <location>
        <position position="187"/>
    </location>
    <ligand>
        <name>FMN</name>
        <dbReference type="ChEBI" id="CHEBI:58210"/>
    </ligand>
</feature>
<dbReference type="HAMAP" id="MF_00225">
    <property type="entry name" value="DHO_dh_type2"/>
    <property type="match status" value="1"/>
</dbReference>
<evidence type="ECO:0000256" key="1">
    <source>
        <dbReference type="ARBA" id="ARBA00003125"/>
    </source>
</evidence>
<dbReference type="NCBIfam" id="NF003652">
    <property type="entry name" value="PRK05286.2-5"/>
    <property type="match status" value="1"/>
</dbReference>
<feature type="binding site" evidence="11">
    <location>
        <begin position="121"/>
        <end position="125"/>
    </location>
    <ligand>
        <name>substrate</name>
    </ligand>
</feature>
<dbReference type="EMBL" id="WHJE01000032">
    <property type="protein sequence ID" value="KAE8764443.1"/>
    <property type="molecule type" value="Genomic_DNA"/>
</dbReference>
<evidence type="ECO:0000256" key="7">
    <source>
        <dbReference type="ARBA" id="ARBA00022975"/>
    </source>
</evidence>
<dbReference type="Pfam" id="PF01180">
    <property type="entry name" value="DHO_dh"/>
    <property type="match status" value="1"/>
</dbReference>
<keyword evidence="11" id="KW-1003">Cell membrane</keyword>
<evidence type="ECO:0000256" key="2">
    <source>
        <dbReference type="ARBA" id="ARBA00004370"/>
    </source>
</evidence>
<dbReference type="RefSeq" id="WP_152200501.1">
    <property type="nucleotide sequence ID" value="NZ_VUKF01000004.1"/>
</dbReference>
<dbReference type="Gene3D" id="3.20.20.70">
    <property type="entry name" value="Aldolase class I"/>
    <property type="match status" value="1"/>
</dbReference>
<comment type="cofactor">
    <cofactor evidence="11">
        <name>FMN</name>
        <dbReference type="ChEBI" id="CHEBI:58210"/>
    </cofactor>
    <text evidence="11">Binds 1 FMN per subunit.</text>
</comment>
<keyword evidence="5 11" id="KW-0285">Flavoprotein</keyword>
<comment type="function">
    <text evidence="1 11">Catalyzes the conversion of dihydroorotate to orotate with quinone as electron acceptor.</text>
</comment>
<dbReference type="InterPro" id="IPR001295">
    <property type="entry name" value="Dihydroorotate_DH_CS"/>
</dbReference>
<evidence type="ECO:0000313" key="14">
    <source>
        <dbReference type="Proteomes" id="UP000451860"/>
    </source>
</evidence>
<comment type="subcellular location">
    <subcellularLocation>
        <location evidence="11">Cell membrane</location>
        <topology evidence="11">Peripheral membrane protein</topology>
    </subcellularLocation>
    <subcellularLocation>
        <location evidence="2">Membrane</location>
    </subcellularLocation>
</comment>
<dbReference type="AlphaFoldDB" id="A0A7J5URE7"/>
<comment type="catalytic activity">
    <reaction evidence="10 11">
        <text>(S)-dihydroorotate + a quinone = orotate + a quinol</text>
        <dbReference type="Rhea" id="RHEA:30187"/>
        <dbReference type="ChEBI" id="CHEBI:24646"/>
        <dbReference type="ChEBI" id="CHEBI:30839"/>
        <dbReference type="ChEBI" id="CHEBI:30864"/>
        <dbReference type="ChEBI" id="CHEBI:132124"/>
        <dbReference type="EC" id="1.3.5.2"/>
    </reaction>
</comment>
<comment type="pathway">
    <text evidence="3 11">Pyrimidine metabolism; UMP biosynthesis via de novo pathway; orotate from (S)-dihydroorotate (quinone route): step 1/1.</text>
</comment>
<dbReference type="GO" id="GO:0044205">
    <property type="term" value="P:'de novo' UMP biosynthetic process"/>
    <property type="evidence" value="ECO:0007669"/>
    <property type="project" value="UniProtKB-UniRule"/>
</dbReference>
<evidence type="ECO:0000256" key="5">
    <source>
        <dbReference type="ARBA" id="ARBA00022630"/>
    </source>
</evidence>
<dbReference type="Proteomes" id="UP000451860">
    <property type="component" value="Unassembled WGS sequence"/>
</dbReference>
<dbReference type="GO" id="GO:0005886">
    <property type="term" value="C:plasma membrane"/>
    <property type="evidence" value="ECO:0007669"/>
    <property type="project" value="UniProtKB-SubCell"/>
</dbReference>
<proteinExistence type="inferred from homology"/>
<name>A0A7J5URE7_9MICO</name>
<feature type="binding site" evidence="11">
    <location>
        <position position="229"/>
    </location>
    <ligand>
        <name>FMN</name>
        <dbReference type="ChEBI" id="CHEBI:58210"/>
    </ligand>
</feature>
<feature type="binding site" evidence="11">
    <location>
        <position position="257"/>
    </location>
    <ligand>
        <name>FMN</name>
        <dbReference type="ChEBI" id="CHEBI:58210"/>
    </ligand>
</feature>
<evidence type="ECO:0000259" key="12">
    <source>
        <dbReference type="Pfam" id="PF01180"/>
    </source>
</evidence>
<keyword evidence="14" id="KW-1185">Reference proteome</keyword>
<feature type="domain" description="Dihydroorotate dehydrogenase catalytic" evidence="12">
    <location>
        <begin position="67"/>
        <end position="341"/>
    </location>
</feature>
<feature type="binding site" evidence="11">
    <location>
        <position position="76"/>
    </location>
    <ligand>
        <name>substrate</name>
    </ligand>
</feature>
<comment type="subunit">
    <text evidence="11">Monomer.</text>
</comment>